<dbReference type="AlphaFoldDB" id="W7S5G4"/>
<dbReference type="HOGENOM" id="CLU_3409617_0_0_9"/>
<gene>
    <name evidence="1" type="ORF">P799_17475</name>
</gene>
<organism evidence="1 2">
    <name type="scientific">Lysinibacillus sphaericus CBAM5</name>
    <dbReference type="NCBI Taxonomy" id="1400869"/>
    <lineage>
        <taxon>Bacteria</taxon>
        <taxon>Bacillati</taxon>
        <taxon>Bacillota</taxon>
        <taxon>Bacilli</taxon>
        <taxon>Bacillales</taxon>
        <taxon>Bacillaceae</taxon>
        <taxon>Lysinibacillus</taxon>
    </lineage>
</organism>
<comment type="caution">
    <text evidence="1">The sequence shown here is derived from an EMBL/GenBank/DDBJ whole genome shotgun (WGS) entry which is preliminary data.</text>
</comment>
<evidence type="ECO:0000313" key="2">
    <source>
        <dbReference type="Proteomes" id="UP000023555"/>
    </source>
</evidence>
<dbReference type="Proteomes" id="UP000023555">
    <property type="component" value="Unassembled WGS sequence"/>
</dbReference>
<name>W7S5G4_LYSSH</name>
<dbReference type="EMBL" id="AYKQ01000013">
    <property type="protein sequence ID" value="EWH31918.1"/>
    <property type="molecule type" value="Genomic_DNA"/>
</dbReference>
<evidence type="ECO:0000313" key="1">
    <source>
        <dbReference type="EMBL" id="EWH31918.1"/>
    </source>
</evidence>
<accession>W7S5G4</accession>
<sequence>MINPLTLGEPIRKNGSDLTTIIAFHRNKA</sequence>
<reference evidence="1 2" key="1">
    <citation type="journal article" date="2015" name="Stand. Genomic Sci.">
        <title>Genome sequence and description of the mosquitocidal and heavy metal tolerant strain Lysinibacillus sphaericus CBAM5.</title>
        <authorList>
            <person name="Pena-Montenegro T.D."/>
            <person name="Lozano L."/>
            <person name="Dussan J."/>
        </authorList>
    </citation>
    <scope>NUCLEOTIDE SEQUENCE [LARGE SCALE GENOMIC DNA]</scope>
    <source>
        <strain evidence="1">CBAM5</strain>
    </source>
</reference>
<protein>
    <submittedName>
        <fullName evidence="1">Uncharacterized protein</fullName>
    </submittedName>
</protein>
<proteinExistence type="predicted"/>